<keyword evidence="3 7" id="KW-1003">Cell membrane</keyword>
<keyword evidence="4 7" id="KW-0812">Transmembrane</keyword>
<comment type="similarity">
    <text evidence="2 7">Belongs to the DedA family.</text>
</comment>
<feature type="transmembrane region" description="Helical" evidence="7">
    <location>
        <begin position="144"/>
        <end position="166"/>
    </location>
</feature>
<sequence length="217" mass="22772">MGIDPQSIIEGAGVWGLVVVCAIVFAESGLLIGFFLPGDTLLFFTGVLTYTGAIALPVPLVVLLVLAAAFLGDQLGFAIGRSAGPRVFERKDSGLFSRRNVDRTQGFFDRFGSWAVTLARFVPVVRTFAPVAAGVGRMRYARFAAFNALGAAAWTVLVIGLGFGLAGIPGVADVVGRYMDVVLVGIAAISVGGILLTLLRQRRRAAARDADGRRTGA</sequence>
<dbReference type="EMBL" id="MDHJ01000001">
    <property type="protein sequence ID" value="OUE07904.1"/>
    <property type="molecule type" value="Genomic_DNA"/>
</dbReference>
<dbReference type="InterPro" id="IPR032818">
    <property type="entry name" value="DedA-like"/>
</dbReference>
<dbReference type="AlphaFoldDB" id="A0A251XQQ9"/>
<evidence type="ECO:0000256" key="1">
    <source>
        <dbReference type="ARBA" id="ARBA00004651"/>
    </source>
</evidence>
<accession>A0A251XQQ9</accession>
<feature type="transmembrane region" description="Helical" evidence="7">
    <location>
        <begin position="12"/>
        <end position="36"/>
    </location>
</feature>
<name>A0A251XQQ9_9MICO</name>
<evidence type="ECO:0000313" key="10">
    <source>
        <dbReference type="Proteomes" id="UP000195106"/>
    </source>
</evidence>
<evidence type="ECO:0000256" key="5">
    <source>
        <dbReference type="ARBA" id="ARBA00022989"/>
    </source>
</evidence>
<keyword evidence="5 7" id="KW-1133">Transmembrane helix</keyword>
<organism evidence="9 10">
    <name type="scientific">Clavibacter michiganensis</name>
    <dbReference type="NCBI Taxonomy" id="28447"/>
    <lineage>
        <taxon>Bacteria</taxon>
        <taxon>Bacillati</taxon>
        <taxon>Actinomycetota</taxon>
        <taxon>Actinomycetes</taxon>
        <taxon>Micrococcales</taxon>
        <taxon>Microbacteriaceae</taxon>
        <taxon>Clavibacter</taxon>
    </lineage>
</organism>
<feature type="domain" description="VTT" evidence="8">
    <location>
        <begin position="36"/>
        <end position="162"/>
    </location>
</feature>
<evidence type="ECO:0000256" key="7">
    <source>
        <dbReference type="RuleBase" id="RU367016"/>
    </source>
</evidence>
<evidence type="ECO:0000256" key="6">
    <source>
        <dbReference type="ARBA" id="ARBA00023136"/>
    </source>
</evidence>
<evidence type="ECO:0000313" key="9">
    <source>
        <dbReference type="EMBL" id="OUE07904.1"/>
    </source>
</evidence>
<evidence type="ECO:0000256" key="4">
    <source>
        <dbReference type="ARBA" id="ARBA00022692"/>
    </source>
</evidence>
<keyword evidence="6 7" id="KW-0472">Membrane</keyword>
<comment type="subcellular location">
    <subcellularLocation>
        <location evidence="1 7">Cell membrane</location>
        <topology evidence="1 7">Multi-pass membrane protein</topology>
    </subcellularLocation>
</comment>
<reference evidence="9 10" key="1">
    <citation type="submission" date="2016-08" db="EMBL/GenBank/DDBJ databases">
        <title>Genome sequence of Clavibacter michiganensis spp. strain CASJ009.</title>
        <authorList>
            <person name="Thapa S.P."/>
            <person name="Coaker G."/>
        </authorList>
    </citation>
    <scope>NUCLEOTIDE SEQUENCE [LARGE SCALE GENOMIC DNA]</scope>
    <source>
        <strain evidence="9">CASJ009</strain>
    </source>
</reference>
<dbReference type="Proteomes" id="UP000195106">
    <property type="component" value="Unassembled WGS sequence"/>
</dbReference>
<dbReference type="GO" id="GO:0005886">
    <property type="term" value="C:plasma membrane"/>
    <property type="evidence" value="ECO:0007669"/>
    <property type="project" value="UniProtKB-SubCell"/>
</dbReference>
<evidence type="ECO:0000256" key="3">
    <source>
        <dbReference type="ARBA" id="ARBA00022475"/>
    </source>
</evidence>
<evidence type="ECO:0000259" key="8">
    <source>
        <dbReference type="Pfam" id="PF09335"/>
    </source>
</evidence>
<dbReference type="InterPro" id="IPR032816">
    <property type="entry name" value="VTT_dom"/>
</dbReference>
<feature type="transmembrane region" description="Helical" evidence="7">
    <location>
        <begin position="42"/>
        <end position="71"/>
    </location>
</feature>
<comment type="caution">
    <text evidence="9">The sequence shown here is derived from an EMBL/GenBank/DDBJ whole genome shotgun (WGS) entry which is preliminary data.</text>
</comment>
<feature type="transmembrane region" description="Helical" evidence="7">
    <location>
        <begin position="178"/>
        <end position="199"/>
    </location>
</feature>
<dbReference type="PANTHER" id="PTHR30353">
    <property type="entry name" value="INNER MEMBRANE PROTEIN DEDA-RELATED"/>
    <property type="match status" value="1"/>
</dbReference>
<evidence type="ECO:0000256" key="2">
    <source>
        <dbReference type="ARBA" id="ARBA00010792"/>
    </source>
</evidence>
<protein>
    <submittedName>
        <fullName evidence="9">Inner membrane protein YqjA</fullName>
    </submittedName>
</protein>
<dbReference type="Pfam" id="PF09335">
    <property type="entry name" value="VTT_dom"/>
    <property type="match status" value="1"/>
</dbReference>
<dbReference type="PANTHER" id="PTHR30353:SF0">
    <property type="entry name" value="TRANSMEMBRANE PROTEIN"/>
    <property type="match status" value="1"/>
</dbReference>
<proteinExistence type="inferred from homology"/>
<gene>
    <name evidence="9" type="primary">yqjA_1</name>
    <name evidence="9" type="ORF">CMsap09_03065</name>
</gene>